<accession>A0AAU9UBJ4</accession>
<dbReference type="EMBL" id="CAKOGL010000017">
    <property type="protein sequence ID" value="CAH2097159.1"/>
    <property type="molecule type" value="Genomic_DNA"/>
</dbReference>
<dbReference type="GO" id="GO:0061630">
    <property type="term" value="F:ubiquitin protein ligase activity"/>
    <property type="evidence" value="ECO:0007669"/>
    <property type="project" value="InterPro"/>
</dbReference>
<feature type="zinc finger region" description="RING-Gid-type" evidence="1">
    <location>
        <begin position="23"/>
        <end position="83"/>
    </location>
</feature>
<protein>
    <recommendedName>
        <fullName evidence="2">RING-Gid-type domain-containing protein</fullName>
    </recommendedName>
</protein>
<sequence length="83" mass="9064">MSSIISLTPRTQCYSEATQVSACPACSAPLNALARTLPHAHCSHSRLVCRLSRLPLNEHNQPMVLPNGQVYGEKVTIARHSEL</sequence>
<dbReference type="GO" id="GO:0008270">
    <property type="term" value="F:zinc ion binding"/>
    <property type="evidence" value="ECO:0007669"/>
    <property type="project" value="UniProtKB-KW"/>
</dbReference>
<keyword evidence="1" id="KW-0862">Zinc</keyword>
<dbReference type="InterPro" id="IPR045098">
    <property type="entry name" value="Fyv10_fam"/>
</dbReference>
<keyword evidence="4" id="KW-1185">Reference proteome</keyword>
<organism evidence="3 4">
    <name type="scientific">Euphydryas editha</name>
    <name type="common">Edith's checkerspot</name>
    <dbReference type="NCBI Taxonomy" id="104508"/>
    <lineage>
        <taxon>Eukaryota</taxon>
        <taxon>Metazoa</taxon>
        <taxon>Ecdysozoa</taxon>
        <taxon>Arthropoda</taxon>
        <taxon>Hexapoda</taxon>
        <taxon>Insecta</taxon>
        <taxon>Pterygota</taxon>
        <taxon>Neoptera</taxon>
        <taxon>Endopterygota</taxon>
        <taxon>Lepidoptera</taxon>
        <taxon>Glossata</taxon>
        <taxon>Ditrysia</taxon>
        <taxon>Papilionoidea</taxon>
        <taxon>Nymphalidae</taxon>
        <taxon>Nymphalinae</taxon>
        <taxon>Euphydryas</taxon>
    </lineage>
</organism>
<dbReference type="AlphaFoldDB" id="A0AAU9UBJ4"/>
<dbReference type="PANTHER" id="PTHR12170">
    <property type="entry name" value="MACROPHAGE ERYTHROBLAST ATTACHER-RELATED"/>
    <property type="match status" value="1"/>
</dbReference>
<keyword evidence="1" id="KW-0479">Metal-binding</keyword>
<feature type="domain" description="RING-Gid-type" evidence="2">
    <location>
        <begin position="23"/>
        <end position="83"/>
    </location>
</feature>
<dbReference type="GO" id="GO:0034657">
    <property type="term" value="C:GID complex"/>
    <property type="evidence" value="ECO:0007669"/>
    <property type="project" value="TreeGrafter"/>
</dbReference>
<dbReference type="GO" id="GO:0005737">
    <property type="term" value="C:cytoplasm"/>
    <property type="evidence" value="ECO:0007669"/>
    <property type="project" value="TreeGrafter"/>
</dbReference>
<name>A0AAU9UBJ4_EUPED</name>
<comment type="caution">
    <text evidence="3">The sequence shown here is derived from an EMBL/GenBank/DDBJ whole genome shotgun (WGS) entry which is preliminary data.</text>
</comment>
<evidence type="ECO:0000256" key="1">
    <source>
        <dbReference type="PROSITE-ProRule" id="PRU01215"/>
    </source>
</evidence>
<dbReference type="InterPro" id="IPR044063">
    <property type="entry name" value="ZF_RING_GID"/>
</dbReference>
<dbReference type="GO" id="GO:0005634">
    <property type="term" value="C:nucleus"/>
    <property type="evidence" value="ECO:0007669"/>
    <property type="project" value="TreeGrafter"/>
</dbReference>
<dbReference type="Proteomes" id="UP001153954">
    <property type="component" value="Unassembled WGS sequence"/>
</dbReference>
<evidence type="ECO:0000259" key="2">
    <source>
        <dbReference type="PROSITE" id="PS51867"/>
    </source>
</evidence>
<dbReference type="GO" id="GO:0043161">
    <property type="term" value="P:proteasome-mediated ubiquitin-dependent protein catabolic process"/>
    <property type="evidence" value="ECO:0007669"/>
    <property type="project" value="InterPro"/>
</dbReference>
<dbReference type="PROSITE" id="PS51867">
    <property type="entry name" value="ZF_RING_GID"/>
    <property type="match status" value="1"/>
</dbReference>
<gene>
    <name evidence="3" type="ORF">EEDITHA_LOCUS12416</name>
</gene>
<keyword evidence="1" id="KW-0863">Zinc-finger</keyword>
<proteinExistence type="predicted"/>
<dbReference type="PANTHER" id="PTHR12170:SF2">
    <property type="entry name" value="E3 UBIQUITIN-PROTEIN TRANSFERASE MAEA"/>
    <property type="match status" value="1"/>
</dbReference>
<reference evidence="3" key="1">
    <citation type="submission" date="2022-03" db="EMBL/GenBank/DDBJ databases">
        <authorList>
            <person name="Tunstrom K."/>
        </authorList>
    </citation>
    <scope>NUCLEOTIDE SEQUENCE</scope>
</reference>
<evidence type="ECO:0000313" key="3">
    <source>
        <dbReference type="EMBL" id="CAH2097159.1"/>
    </source>
</evidence>
<evidence type="ECO:0000313" key="4">
    <source>
        <dbReference type="Proteomes" id="UP001153954"/>
    </source>
</evidence>